<dbReference type="PANTHER" id="PTHR30204:SF96">
    <property type="entry name" value="CHROMOSOME-ANCHORING PROTEIN RACA"/>
    <property type="match status" value="1"/>
</dbReference>
<evidence type="ECO:0000256" key="1">
    <source>
        <dbReference type="ARBA" id="ARBA00023125"/>
    </source>
</evidence>
<evidence type="ECO:0000256" key="2">
    <source>
        <dbReference type="SAM" id="Phobius"/>
    </source>
</evidence>
<accession>A0A268S1R5</accession>
<dbReference type="GO" id="GO:0003700">
    <property type="term" value="F:DNA-binding transcription factor activity"/>
    <property type="evidence" value="ECO:0007669"/>
    <property type="project" value="InterPro"/>
</dbReference>
<evidence type="ECO:0000313" key="5">
    <source>
        <dbReference type="Proteomes" id="UP000216133"/>
    </source>
</evidence>
<keyword evidence="1" id="KW-0238">DNA-binding</keyword>
<feature type="domain" description="HTH merR-type" evidence="3">
    <location>
        <begin position="43"/>
        <end position="111"/>
    </location>
</feature>
<dbReference type="SUPFAM" id="SSF46955">
    <property type="entry name" value="Putative DNA-binding domain"/>
    <property type="match status" value="1"/>
</dbReference>
<proteinExistence type="predicted"/>
<dbReference type="PROSITE" id="PS50937">
    <property type="entry name" value="HTH_MERR_2"/>
    <property type="match status" value="1"/>
</dbReference>
<keyword evidence="2" id="KW-0812">Transmembrane</keyword>
<sequence>MLNPASHLLWIYLQIFVGFSTLAPTVTVGITMGMEGGRQMDETYSIGEFSKLTGIPVRTLHYYEELGLLKPLRQENGHRIYKTEDMVELQKILNLKLLGFSLTQIGELLKLPKYDHSLVEMLRLQQQAFEVKLVQIKQSLEWIDRMIAIVQAEDQLEHSLLFSLIRNMNQEDMQRKWVANHLSEYTAQTLFDRSAEALKKMDAETVRFSRDVKRLSHGPSNSQEAETVIGAYVNWSMTYIDEKAIDNFRNLDEEQFTQLDHLVEMPLNERETAWLDKALAHYFSKYMLTEQGELTANAPIITRES</sequence>
<keyword evidence="2" id="KW-0472">Membrane</keyword>
<dbReference type="CDD" id="cd01106">
    <property type="entry name" value="HTH_TipAL-Mta"/>
    <property type="match status" value="1"/>
</dbReference>
<dbReference type="EMBL" id="NPBS01000037">
    <property type="protein sequence ID" value="PAF26444.1"/>
    <property type="molecule type" value="Genomic_DNA"/>
</dbReference>
<evidence type="ECO:0000313" key="4">
    <source>
        <dbReference type="EMBL" id="PAF26444.1"/>
    </source>
</evidence>
<dbReference type="GO" id="GO:0003677">
    <property type="term" value="F:DNA binding"/>
    <property type="evidence" value="ECO:0007669"/>
    <property type="project" value="UniProtKB-KW"/>
</dbReference>
<dbReference type="Pfam" id="PF13411">
    <property type="entry name" value="MerR_1"/>
    <property type="match status" value="1"/>
</dbReference>
<dbReference type="InterPro" id="IPR009061">
    <property type="entry name" value="DNA-bd_dom_put_sf"/>
</dbReference>
<dbReference type="InterPro" id="IPR047057">
    <property type="entry name" value="MerR_fam"/>
</dbReference>
<dbReference type="AlphaFoldDB" id="A0A268S1R5"/>
<feature type="transmembrane region" description="Helical" evidence="2">
    <location>
        <begin position="12"/>
        <end position="32"/>
    </location>
</feature>
<dbReference type="Gene3D" id="1.10.1660.10">
    <property type="match status" value="1"/>
</dbReference>
<comment type="caution">
    <text evidence="4">The sequence shown here is derived from an EMBL/GenBank/DDBJ whole genome shotgun (WGS) entry which is preliminary data.</text>
</comment>
<reference evidence="4 5" key="1">
    <citation type="submission" date="2017-07" db="EMBL/GenBank/DDBJ databases">
        <title>Isolation and whole genome analysis of endospore-forming bacteria from heroin.</title>
        <authorList>
            <person name="Kalinowski J."/>
            <person name="Ahrens B."/>
            <person name="Al-Dilaimi A."/>
            <person name="Winkler A."/>
            <person name="Wibberg D."/>
            <person name="Schleenbecker U."/>
            <person name="Ruckert C."/>
            <person name="Wolfel R."/>
            <person name="Grass G."/>
        </authorList>
    </citation>
    <scope>NUCLEOTIDE SEQUENCE [LARGE SCALE GENOMIC DNA]</scope>
    <source>
        <strain evidence="4 5">7523-2</strain>
    </source>
</reference>
<evidence type="ECO:0000259" key="3">
    <source>
        <dbReference type="PROSITE" id="PS50937"/>
    </source>
</evidence>
<dbReference type="InterPro" id="IPR000551">
    <property type="entry name" value="MerR-type_HTH_dom"/>
</dbReference>
<dbReference type="SMART" id="SM00422">
    <property type="entry name" value="HTH_MERR"/>
    <property type="match status" value="1"/>
</dbReference>
<gene>
    <name evidence="4" type="ORF">CHH61_08635</name>
</gene>
<protein>
    <recommendedName>
        <fullName evidence="3">HTH merR-type domain-containing protein</fullName>
    </recommendedName>
</protein>
<dbReference type="PANTHER" id="PTHR30204">
    <property type="entry name" value="REDOX-CYCLING DRUG-SENSING TRANSCRIPTIONAL ACTIVATOR SOXR"/>
    <property type="match status" value="1"/>
</dbReference>
<name>A0A268S1R5_SHOCL</name>
<dbReference type="Proteomes" id="UP000216133">
    <property type="component" value="Unassembled WGS sequence"/>
</dbReference>
<keyword evidence="2" id="KW-1133">Transmembrane helix</keyword>
<organism evidence="4 5">
    <name type="scientific">Shouchella clausii</name>
    <name type="common">Alkalihalobacillus clausii</name>
    <dbReference type="NCBI Taxonomy" id="79880"/>
    <lineage>
        <taxon>Bacteria</taxon>
        <taxon>Bacillati</taxon>
        <taxon>Bacillota</taxon>
        <taxon>Bacilli</taxon>
        <taxon>Bacillales</taxon>
        <taxon>Bacillaceae</taxon>
        <taxon>Shouchella</taxon>
    </lineage>
</organism>